<dbReference type="Proteomes" id="UP000887580">
    <property type="component" value="Unplaced"/>
</dbReference>
<name>A0AC35FU22_9BILA</name>
<accession>A0AC35FU22</accession>
<protein>
    <submittedName>
        <fullName evidence="2">C2H2-type domain-containing protein</fullName>
    </submittedName>
</protein>
<proteinExistence type="predicted"/>
<organism evidence="1 2">
    <name type="scientific">Panagrolaimus sp. PS1159</name>
    <dbReference type="NCBI Taxonomy" id="55785"/>
    <lineage>
        <taxon>Eukaryota</taxon>
        <taxon>Metazoa</taxon>
        <taxon>Ecdysozoa</taxon>
        <taxon>Nematoda</taxon>
        <taxon>Chromadorea</taxon>
        <taxon>Rhabditida</taxon>
        <taxon>Tylenchina</taxon>
        <taxon>Panagrolaimomorpha</taxon>
        <taxon>Panagrolaimoidea</taxon>
        <taxon>Panagrolaimidae</taxon>
        <taxon>Panagrolaimus</taxon>
    </lineage>
</organism>
<evidence type="ECO:0000313" key="2">
    <source>
        <dbReference type="WBParaSite" id="PS1159_v2.g20812.t1"/>
    </source>
</evidence>
<sequence>MFECIGCPTLSFESKPDLEAHVAAIHFNYLPYECEKCKFAKFPTEYAIRYHCEFEHQITEYLIRYRVSPEFITKREKIAVYLQQCIDRQITTVPSQNADYDNEVLEEKPNVESTITETNGNFPSTSISPILKQLLGNAELNVNTSLGGSSITSSSSNVKTKKSTNRKSKIVASDALKKMKRKRAVGSTEPTPTSSSASSTEASSSSPVLNSATVECTECKRVIANQATSVMYHTNSRHLQLPVFTCTPCKRIWTTISRSDLLKHVKNFHNNDMSVIVDKKEEHLVKIKAKCRELFPNRGSMVSKRRCYDNSAAAAEESAENEE</sequence>
<reference evidence="2" key="1">
    <citation type="submission" date="2022-11" db="UniProtKB">
        <authorList>
            <consortium name="WormBaseParasite"/>
        </authorList>
    </citation>
    <scope>IDENTIFICATION</scope>
</reference>
<dbReference type="WBParaSite" id="PS1159_v2.g20812.t1">
    <property type="protein sequence ID" value="PS1159_v2.g20812.t1"/>
    <property type="gene ID" value="PS1159_v2.g20812"/>
</dbReference>
<evidence type="ECO:0000313" key="1">
    <source>
        <dbReference type="Proteomes" id="UP000887580"/>
    </source>
</evidence>